<dbReference type="InterPro" id="IPR055060">
    <property type="entry name" value="ACOX_C_alpha1"/>
</dbReference>
<evidence type="ECO:0000256" key="7">
    <source>
        <dbReference type="PIRNR" id="PIRNR000168"/>
    </source>
</evidence>
<dbReference type="InterPro" id="IPR036250">
    <property type="entry name" value="AcylCo_DH-like_C"/>
</dbReference>
<proteinExistence type="inferred from homology"/>
<evidence type="ECO:0000256" key="3">
    <source>
        <dbReference type="ARBA" id="ARBA00006288"/>
    </source>
</evidence>
<comment type="similarity">
    <text evidence="3 7">Belongs to the acyl-CoA oxidase family.</text>
</comment>
<dbReference type="SUPFAM" id="SSF56645">
    <property type="entry name" value="Acyl-CoA dehydrogenase NM domain-like"/>
    <property type="match status" value="1"/>
</dbReference>
<feature type="domain" description="Acyl-CoA oxidase C-terminal" evidence="8">
    <location>
        <begin position="505"/>
        <end position="685"/>
    </location>
</feature>
<evidence type="ECO:0000259" key="8">
    <source>
        <dbReference type="Pfam" id="PF01756"/>
    </source>
</evidence>
<dbReference type="Proteomes" id="UP001642540">
    <property type="component" value="Unassembled WGS sequence"/>
</dbReference>
<dbReference type="Gene3D" id="2.40.110.10">
    <property type="entry name" value="Butyryl-CoA Dehydrogenase, subunit A, domain 2"/>
    <property type="match status" value="1"/>
</dbReference>
<dbReference type="PANTHER" id="PTHR10909:SF390">
    <property type="entry name" value="PEROXISOMAL ACYL-COENZYME A OXIDASE 3"/>
    <property type="match status" value="1"/>
</dbReference>
<dbReference type="Pfam" id="PF22924">
    <property type="entry name" value="ACOX_C_alpha1"/>
    <property type="match status" value="1"/>
</dbReference>
<evidence type="ECO:0000256" key="1">
    <source>
        <dbReference type="ARBA" id="ARBA00001974"/>
    </source>
</evidence>
<dbReference type="EMBL" id="CAXLJM020000083">
    <property type="protein sequence ID" value="CAL8130576.1"/>
    <property type="molecule type" value="Genomic_DNA"/>
</dbReference>
<comment type="pathway">
    <text evidence="2">Lipid metabolism.</text>
</comment>
<keyword evidence="4 7" id="KW-0285">Flavoprotein</keyword>
<keyword evidence="6" id="KW-0560">Oxidoreductase</keyword>
<sequence length="692" mass="77808">MGDMVYFLEDFKPGPLDVYRKKASFSWKEMAVTIENPKMLRFKHSIWKTLSADPLFARSHGDMSFEEYRNITMDRVLKLLDYNLLPEEKMFDDPNLSSAFTIALQQYDGSLAAKRSILIDFFTNAIRGLGTARHYDVLEAAAAGKIFGCVAITEVSHGSNTRGLRTTATYDSTSQNFILNTPDFLAAKCWPGNLGQTATQACVCAKLYTEDGECHGLANLLVPIRDPKTMLPFPGVIISDLGPKIGLNGLDNGLLMFENYSVSRESLLNKTGDVTPDGKFVSPKKFQDPTKRFGASLGNLSAARAGLIPMIAQLMCDALTIAVRYSCIRRQFGHDSEELPVIEYQTQQYRLIPHLAAAYVVKYFGHSIFERYVDFLFKSFSEPDKDTVKMMGTEIHILSSAAKPLASWLARDAVQEARECCGGHGYLKLSGIGTLRNDNDANLTHEGDNHVLIQQTSNWLLNIWTNKSAKSSLGQTPLNALSFLKEHDNISRMKFTAKTITDATNPELILRKYKWLVCKILESTHRKYNSLLHETKNSFTSKNESQIYYAKTLSIVFIEHYILEHFWLKLCNASGLSMDIRRILVKIFSLYGLWSLEKHLTIFYQWGYMNGPEDADLIHASVLHLCKELKEEAVALVDAIAPPDFVLNSVLGTSDGEVYKHLQNALLQTPGVFDRYKNWASISKRLSTASKL</sequence>
<evidence type="ECO:0000313" key="11">
    <source>
        <dbReference type="Proteomes" id="UP001642540"/>
    </source>
</evidence>
<dbReference type="InterPro" id="IPR046373">
    <property type="entry name" value="Acyl-CoA_Oxase/DH_mid-dom_sf"/>
</dbReference>
<evidence type="ECO:0000313" key="10">
    <source>
        <dbReference type="EMBL" id="CAL8130576.1"/>
    </source>
</evidence>
<dbReference type="SUPFAM" id="SSF47203">
    <property type="entry name" value="Acyl-CoA dehydrogenase C-terminal domain-like"/>
    <property type="match status" value="2"/>
</dbReference>
<gene>
    <name evidence="10" type="ORF">ODALV1_LOCUS23790</name>
</gene>
<evidence type="ECO:0000256" key="5">
    <source>
        <dbReference type="ARBA" id="ARBA00022827"/>
    </source>
</evidence>
<keyword evidence="11" id="KW-1185">Reference proteome</keyword>
<protein>
    <recommendedName>
        <fullName evidence="7">Acyl-coenzyme A oxidase</fullName>
    </recommendedName>
</protein>
<comment type="caution">
    <text evidence="10">The sequence shown here is derived from an EMBL/GenBank/DDBJ whole genome shotgun (WGS) entry which is preliminary data.</text>
</comment>
<dbReference type="InterPro" id="IPR012258">
    <property type="entry name" value="Acyl-CoA_oxidase"/>
</dbReference>
<evidence type="ECO:0000256" key="6">
    <source>
        <dbReference type="ARBA" id="ARBA00023002"/>
    </source>
</evidence>
<dbReference type="Gene3D" id="1.20.140.10">
    <property type="entry name" value="Butyryl-CoA Dehydrogenase, subunit A, domain 3"/>
    <property type="match status" value="2"/>
</dbReference>
<dbReference type="Pfam" id="PF01756">
    <property type="entry name" value="ACOX"/>
    <property type="match status" value="1"/>
</dbReference>
<evidence type="ECO:0000256" key="4">
    <source>
        <dbReference type="ARBA" id="ARBA00022630"/>
    </source>
</evidence>
<comment type="cofactor">
    <cofactor evidence="1">
        <name>FAD</name>
        <dbReference type="ChEBI" id="CHEBI:57692"/>
    </cofactor>
</comment>
<name>A0ABP1RM18_9HEXA</name>
<dbReference type="InterPro" id="IPR002655">
    <property type="entry name" value="Acyl-CoA_oxidase_C"/>
</dbReference>
<accession>A0ABP1RM18</accession>
<dbReference type="PANTHER" id="PTHR10909">
    <property type="entry name" value="ELECTRON TRANSPORT OXIDOREDUCTASE"/>
    <property type="match status" value="1"/>
</dbReference>
<feature type="domain" description="Acyl-CoA oxidase C-alpha1" evidence="9">
    <location>
        <begin position="298"/>
        <end position="461"/>
    </location>
</feature>
<evidence type="ECO:0000256" key="2">
    <source>
        <dbReference type="ARBA" id="ARBA00005189"/>
    </source>
</evidence>
<evidence type="ECO:0000259" key="9">
    <source>
        <dbReference type="Pfam" id="PF22924"/>
    </source>
</evidence>
<keyword evidence="5 7" id="KW-0274">FAD</keyword>
<dbReference type="PIRSF" id="PIRSF000168">
    <property type="entry name" value="Acyl-CoA_oxidase"/>
    <property type="match status" value="1"/>
</dbReference>
<organism evidence="10 11">
    <name type="scientific">Orchesella dallaii</name>
    <dbReference type="NCBI Taxonomy" id="48710"/>
    <lineage>
        <taxon>Eukaryota</taxon>
        <taxon>Metazoa</taxon>
        <taxon>Ecdysozoa</taxon>
        <taxon>Arthropoda</taxon>
        <taxon>Hexapoda</taxon>
        <taxon>Collembola</taxon>
        <taxon>Entomobryomorpha</taxon>
        <taxon>Entomobryoidea</taxon>
        <taxon>Orchesellidae</taxon>
        <taxon>Orchesellinae</taxon>
        <taxon>Orchesella</taxon>
    </lineage>
</organism>
<dbReference type="InterPro" id="IPR009100">
    <property type="entry name" value="AcylCoA_DH/oxidase_NM_dom_sf"/>
</dbReference>
<reference evidence="10 11" key="1">
    <citation type="submission" date="2024-08" db="EMBL/GenBank/DDBJ databases">
        <authorList>
            <person name="Cucini C."/>
            <person name="Frati F."/>
        </authorList>
    </citation>
    <scope>NUCLEOTIDE SEQUENCE [LARGE SCALE GENOMIC DNA]</scope>
</reference>